<dbReference type="InterPro" id="IPR001270">
    <property type="entry name" value="ClpA/B"/>
</dbReference>
<sequence>MGLSHIRDNLNHLLPDINGKEMSYLEFLHQILKEEISAREKRSRDRRLQAAELPYVRTPDDFDYAFNNSVTRRQINQLLDLTWIESAYNIIFLGPSGVGKTHLAVTLGVQAVEQGYKVSFVTMDRLIKLLKTEEISVRARQKLRKIMNSDLVIIDEIGFQPITRQESNLFFQIISNLYEQRSVIITSNKGFDEWAELMQDPVITAAILDRLTHHSEIFNMTGDSYRLKHRDSILR</sequence>
<dbReference type="Gene3D" id="3.40.50.300">
    <property type="entry name" value="P-loop containing nucleotide triphosphate hydrolases"/>
    <property type="match status" value="1"/>
</dbReference>
<dbReference type="GO" id="GO:0006260">
    <property type="term" value="P:DNA replication"/>
    <property type="evidence" value="ECO:0007669"/>
    <property type="project" value="TreeGrafter"/>
</dbReference>
<dbReference type="CDD" id="cd00009">
    <property type="entry name" value="AAA"/>
    <property type="match status" value="1"/>
</dbReference>
<name>A0A0L6VY18_9FIRM</name>
<evidence type="ECO:0000256" key="2">
    <source>
        <dbReference type="ARBA" id="ARBA00022741"/>
    </source>
</evidence>
<dbReference type="PIRSF" id="PIRSF003073">
    <property type="entry name" value="DNAC_TnpB_IstB"/>
    <property type="match status" value="1"/>
</dbReference>
<dbReference type="PANTHER" id="PTHR30050:SF4">
    <property type="entry name" value="ATP-BINDING PROTEIN RV3427C IN INSERTION SEQUENCE-RELATED"/>
    <property type="match status" value="1"/>
</dbReference>
<dbReference type="PRINTS" id="PR00300">
    <property type="entry name" value="CLPPROTEASEA"/>
</dbReference>
<comment type="similarity">
    <text evidence="1">Belongs to the IS21/IS1162 putative ATP-binding protein family.</text>
</comment>
<evidence type="ECO:0000256" key="1">
    <source>
        <dbReference type="ARBA" id="ARBA00008059"/>
    </source>
</evidence>
<organism evidence="5 6">
    <name type="scientific">Thermincola ferriacetica</name>
    <dbReference type="NCBI Taxonomy" id="281456"/>
    <lineage>
        <taxon>Bacteria</taxon>
        <taxon>Bacillati</taxon>
        <taxon>Bacillota</taxon>
        <taxon>Clostridia</taxon>
        <taxon>Eubacteriales</taxon>
        <taxon>Thermincolaceae</taxon>
        <taxon>Thermincola</taxon>
    </lineage>
</organism>
<keyword evidence="6" id="KW-1185">Reference proteome</keyword>
<comment type="caution">
    <text evidence="5">The sequence shown here is derived from an EMBL/GenBank/DDBJ whole genome shotgun (WGS) entry which is preliminary data.</text>
</comment>
<dbReference type="RefSeq" id="WP_052219206.1">
    <property type="nucleotide sequence ID" value="NZ_LGTE01000072.1"/>
</dbReference>
<dbReference type="EMBL" id="LGTE01000072">
    <property type="protein sequence ID" value="KNZ68155.1"/>
    <property type="molecule type" value="Genomic_DNA"/>
</dbReference>
<dbReference type="InterPro" id="IPR003593">
    <property type="entry name" value="AAA+_ATPase"/>
</dbReference>
<proteinExistence type="inferred from homology"/>
<keyword evidence="3" id="KW-0067">ATP-binding</keyword>
<dbReference type="InterPro" id="IPR002611">
    <property type="entry name" value="IstB_ATP-bd"/>
</dbReference>
<evidence type="ECO:0000313" key="5">
    <source>
        <dbReference type="EMBL" id="KNZ68155.1"/>
    </source>
</evidence>
<dbReference type="PANTHER" id="PTHR30050">
    <property type="entry name" value="CHROMOSOMAL REPLICATION INITIATOR PROTEIN DNAA"/>
    <property type="match status" value="1"/>
</dbReference>
<dbReference type="InterPro" id="IPR047661">
    <property type="entry name" value="IstB"/>
</dbReference>
<dbReference type="Pfam" id="PF01695">
    <property type="entry name" value="IstB_IS21"/>
    <property type="match status" value="1"/>
</dbReference>
<dbReference type="SUPFAM" id="SSF52540">
    <property type="entry name" value="P-loop containing nucleoside triphosphate hydrolases"/>
    <property type="match status" value="1"/>
</dbReference>
<evidence type="ECO:0000313" key="6">
    <source>
        <dbReference type="Proteomes" id="UP000037175"/>
    </source>
</evidence>
<evidence type="ECO:0000259" key="4">
    <source>
        <dbReference type="SMART" id="SM00382"/>
    </source>
</evidence>
<accession>A0A0L6VY18</accession>
<dbReference type="InterPro" id="IPR027417">
    <property type="entry name" value="P-loop_NTPase"/>
</dbReference>
<dbReference type="Proteomes" id="UP000037175">
    <property type="component" value="Unassembled WGS sequence"/>
</dbReference>
<dbReference type="GO" id="GO:0005524">
    <property type="term" value="F:ATP binding"/>
    <property type="evidence" value="ECO:0007669"/>
    <property type="project" value="UniProtKB-KW"/>
</dbReference>
<dbReference type="AlphaFoldDB" id="A0A0L6VY18"/>
<reference evidence="6" key="1">
    <citation type="submission" date="2015-07" db="EMBL/GenBank/DDBJ databases">
        <title>Complete Genome of Thermincola ferriacetica strain Z-0001T.</title>
        <authorList>
            <person name="Lusk B."/>
            <person name="Badalamenti J.P."/>
            <person name="Parameswaran P."/>
            <person name="Bond D.R."/>
            <person name="Torres C.I."/>
        </authorList>
    </citation>
    <scope>NUCLEOTIDE SEQUENCE [LARGE SCALE GENOMIC DNA]</scope>
    <source>
        <strain evidence="6">Z-0001</strain>
    </source>
</reference>
<feature type="domain" description="AAA+ ATPase" evidence="4">
    <location>
        <begin position="86"/>
        <end position="221"/>
    </location>
</feature>
<dbReference type="SMART" id="SM00382">
    <property type="entry name" value="AAA"/>
    <property type="match status" value="1"/>
</dbReference>
<protein>
    <submittedName>
        <fullName evidence="5">Chromosomal replication initiator protein DnaA</fullName>
    </submittedName>
</protein>
<keyword evidence="2" id="KW-0547">Nucleotide-binding</keyword>
<evidence type="ECO:0000256" key="3">
    <source>
        <dbReference type="ARBA" id="ARBA00022840"/>
    </source>
</evidence>
<dbReference type="InterPro" id="IPR028350">
    <property type="entry name" value="DNAC/IstB-like"/>
</dbReference>
<gene>
    <name evidence="5" type="ORF">Tfer_3316</name>
</gene>
<dbReference type="NCBIfam" id="NF038214">
    <property type="entry name" value="IS21_help_AAA"/>
    <property type="match status" value="1"/>
</dbReference>